<evidence type="ECO:0000256" key="1">
    <source>
        <dbReference type="ARBA" id="ARBA00001933"/>
    </source>
</evidence>
<dbReference type="SUPFAM" id="SSF53383">
    <property type="entry name" value="PLP-dependent transferases"/>
    <property type="match status" value="1"/>
</dbReference>
<name>A0A0M9WKA2_9EURO</name>
<accession>A0A0M9WKA2</accession>
<evidence type="ECO:0000256" key="4">
    <source>
        <dbReference type="ARBA" id="ARBA00022898"/>
    </source>
</evidence>
<dbReference type="OrthoDB" id="5152799at2759"/>
<dbReference type="STRING" id="229535.A0A0M9WKA2"/>
<sequence length="113" mass="12577">MLANLWNAPSGFFGAATTGSSEAVLLGGLAMKRQWQLEHPCYLNSRPNVIIGANAHICVNKVANYFDVEARIIPVSEKSGYSFDPEGLEDRLDENTSTKPYIKVQFFSFMLIF</sequence>
<dbReference type="Proteomes" id="UP000037696">
    <property type="component" value="Unassembled WGS sequence"/>
</dbReference>
<proteinExistence type="inferred from homology"/>
<dbReference type="EMBL" id="LHQQ01000008">
    <property type="protein sequence ID" value="KOS48099.1"/>
    <property type="molecule type" value="Genomic_DNA"/>
</dbReference>
<keyword evidence="5 7" id="KW-0456">Lyase</keyword>
<evidence type="ECO:0000256" key="3">
    <source>
        <dbReference type="ARBA" id="ARBA00012421"/>
    </source>
</evidence>
<evidence type="ECO:0000313" key="8">
    <source>
        <dbReference type="EMBL" id="KOS48099.1"/>
    </source>
</evidence>
<dbReference type="PANTHER" id="PTHR43321:SF3">
    <property type="entry name" value="GLUTAMATE DECARBOXYLASE"/>
    <property type="match status" value="1"/>
</dbReference>
<dbReference type="GO" id="GO:0005829">
    <property type="term" value="C:cytosol"/>
    <property type="evidence" value="ECO:0007669"/>
    <property type="project" value="TreeGrafter"/>
</dbReference>
<dbReference type="GO" id="GO:0030170">
    <property type="term" value="F:pyridoxal phosphate binding"/>
    <property type="evidence" value="ECO:0007669"/>
    <property type="project" value="InterPro"/>
</dbReference>
<comment type="cofactor">
    <cofactor evidence="1 7">
        <name>pyridoxal 5'-phosphate</name>
        <dbReference type="ChEBI" id="CHEBI:597326"/>
    </cofactor>
</comment>
<evidence type="ECO:0000256" key="5">
    <source>
        <dbReference type="ARBA" id="ARBA00023239"/>
    </source>
</evidence>
<keyword evidence="4 7" id="KW-0663">Pyridoxal phosphate</keyword>
<dbReference type="InterPro" id="IPR015424">
    <property type="entry name" value="PyrdxlP-dep_Trfase"/>
</dbReference>
<evidence type="ECO:0000256" key="6">
    <source>
        <dbReference type="ARBA" id="ARBA00048868"/>
    </source>
</evidence>
<gene>
    <name evidence="8" type="ORF">ACN38_g941</name>
</gene>
<comment type="catalytic activity">
    <reaction evidence="6">
        <text>L-glutamate + H(+) = 4-aminobutanoate + CO2</text>
        <dbReference type="Rhea" id="RHEA:17785"/>
        <dbReference type="ChEBI" id="CHEBI:15378"/>
        <dbReference type="ChEBI" id="CHEBI:16526"/>
        <dbReference type="ChEBI" id="CHEBI:29985"/>
        <dbReference type="ChEBI" id="CHEBI:59888"/>
        <dbReference type="EC" id="4.1.1.15"/>
    </reaction>
</comment>
<protein>
    <recommendedName>
        <fullName evidence="3">glutamate decarboxylase</fullName>
        <ecNumber evidence="3">4.1.1.15</ecNumber>
    </recommendedName>
</protein>
<dbReference type="InterPro" id="IPR002129">
    <property type="entry name" value="PyrdxlP-dep_de-COase"/>
</dbReference>
<dbReference type="Pfam" id="PF00282">
    <property type="entry name" value="Pyridoxal_deC"/>
    <property type="match status" value="1"/>
</dbReference>
<dbReference type="GO" id="GO:0006538">
    <property type="term" value="P:L-glutamate catabolic process"/>
    <property type="evidence" value="ECO:0007669"/>
    <property type="project" value="TreeGrafter"/>
</dbReference>
<dbReference type="Gene3D" id="3.40.640.10">
    <property type="entry name" value="Type I PLP-dependent aspartate aminotransferase-like (Major domain)"/>
    <property type="match status" value="1"/>
</dbReference>
<dbReference type="PANTHER" id="PTHR43321">
    <property type="entry name" value="GLUTAMATE DECARBOXYLASE"/>
    <property type="match status" value="1"/>
</dbReference>
<evidence type="ECO:0000256" key="2">
    <source>
        <dbReference type="ARBA" id="ARBA00009533"/>
    </source>
</evidence>
<dbReference type="GO" id="GO:0004351">
    <property type="term" value="F:glutamate decarboxylase activity"/>
    <property type="evidence" value="ECO:0007669"/>
    <property type="project" value="UniProtKB-EC"/>
</dbReference>
<evidence type="ECO:0000256" key="7">
    <source>
        <dbReference type="RuleBase" id="RU000382"/>
    </source>
</evidence>
<comment type="similarity">
    <text evidence="2 7">Belongs to the group II decarboxylase family.</text>
</comment>
<dbReference type="EC" id="4.1.1.15" evidence="3"/>
<evidence type="ECO:0000313" key="9">
    <source>
        <dbReference type="Proteomes" id="UP000037696"/>
    </source>
</evidence>
<reference evidence="8 9" key="1">
    <citation type="submission" date="2015-08" db="EMBL/GenBank/DDBJ databases">
        <title>Genome sequencing of Penicillium nordicum.</title>
        <authorList>
            <person name="Nguyen H.D."/>
            <person name="Seifert K.A."/>
        </authorList>
    </citation>
    <scope>NUCLEOTIDE SEQUENCE [LARGE SCALE GENOMIC DNA]</scope>
    <source>
        <strain evidence="8 9">DAOMC 185683</strain>
    </source>
</reference>
<keyword evidence="9" id="KW-1185">Reference proteome</keyword>
<dbReference type="InterPro" id="IPR010107">
    <property type="entry name" value="Glutamate_decarboxylase"/>
</dbReference>
<comment type="caution">
    <text evidence="8">The sequence shown here is derived from an EMBL/GenBank/DDBJ whole genome shotgun (WGS) entry which is preliminary data.</text>
</comment>
<dbReference type="InterPro" id="IPR015421">
    <property type="entry name" value="PyrdxlP-dep_Trfase_major"/>
</dbReference>
<organism evidence="8 9">
    <name type="scientific">Penicillium nordicum</name>
    <dbReference type="NCBI Taxonomy" id="229535"/>
    <lineage>
        <taxon>Eukaryota</taxon>
        <taxon>Fungi</taxon>
        <taxon>Dikarya</taxon>
        <taxon>Ascomycota</taxon>
        <taxon>Pezizomycotina</taxon>
        <taxon>Eurotiomycetes</taxon>
        <taxon>Eurotiomycetidae</taxon>
        <taxon>Eurotiales</taxon>
        <taxon>Aspergillaceae</taxon>
        <taxon>Penicillium</taxon>
    </lineage>
</organism>
<dbReference type="AlphaFoldDB" id="A0A0M9WKA2"/>